<evidence type="ECO:0000256" key="8">
    <source>
        <dbReference type="HAMAP-Rule" id="MF_00530"/>
    </source>
</evidence>
<evidence type="ECO:0000313" key="12">
    <source>
        <dbReference type="Proteomes" id="UP000186104"/>
    </source>
</evidence>
<dbReference type="InterPro" id="IPR020546">
    <property type="entry name" value="ATP_synth_F1_dsu/esu_N"/>
</dbReference>
<keyword evidence="4 8" id="KW-0406">Ion transport</keyword>
<dbReference type="GO" id="GO:0045259">
    <property type="term" value="C:proton-transporting ATP synthase complex"/>
    <property type="evidence" value="ECO:0007669"/>
    <property type="project" value="UniProtKB-KW"/>
</dbReference>
<dbReference type="GO" id="GO:0046933">
    <property type="term" value="F:proton-transporting ATP synthase activity, rotational mechanism"/>
    <property type="evidence" value="ECO:0007669"/>
    <property type="project" value="UniProtKB-UniRule"/>
</dbReference>
<keyword evidence="12" id="KW-1185">Reference proteome</keyword>
<dbReference type="PANTHER" id="PTHR13822">
    <property type="entry name" value="ATP SYNTHASE DELTA/EPSILON CHAIN"/>
    <property type="match status" value="1"/>
</dbReference>
<dbReference type="EMBL" id="CP015961">
    <property type="protein sequence ID" value="ANI92747.1"/>
    <property type="molecule type" value="Genomic_DNA"/>
</dbReference>
<evidence type="ECO:0000256" key="5">
    <source>
        <dbReference type="ARBA" id="ARBA00023136"/>
    </source>
</evidence>
<accession>A0A173LNA4</accession>
<dbReference type="GO" id="GO:0005886">
    <property type="term" value="C:plasma membrane"/>
    <property type="evidence" value="ECO:0007669"/>
    <property type="project" value="UniProtKB-SubCell"/>
</dbReference>
<comment type="subcellular location">
    <subcellularLocation>
        <location evidence="1 8">Cell membrane</location>
        <topology evidence="1 8">Peripheral membrane protein</topology>
    </subcellularLocation>
</comment>
<dbReference type="GO" id="GO:0005524">
    <property type="term" value="F:ATP binding"/>
    <property type="evidence" value="ECO:0007669"/>
    <property type="project" value="UniProtKB-UniRule"/>
</dbReference>
<proteinExistence type="inferred from homology"/>
<dbReference type="STRING" id="499555.BJL86_1979"/>
<dbReference type="Proteomes" id="UP000186104">
    <property type="component" value="Chromosome"/>
</dbReference>
<dbReference type="SUPFAM" id="SSF51344">
    <property type="entry name" value="Epsilon subunit of F1F0-ATP synthase N-terminal domain"/>
    <property type="match status" value="1"/>
</dbReference>
<dbReference type="OrthoDB" id="9791445at2"/>
<protein>
    <recommendedName>
        <fullName evidence="8">ATP synthase epsilon chain</fullName>
    </recommendedName>
    <alternativeName>
        <fullName evidence="8">ATP synthase F1 sector epsilon subunit</fullName>
    </alternativeName>
    <alternativeName>
        <fullName evidence="8">F-ATPase epsilon subunit</fullName>
    </alternativeName>
</protein>
<organism evidence="11 12">
    <name type="scientific">Dietzia timorensis</name>
    <dbReference type="NCBI Taxonomy" id="499555"/>
    <lineage>
        <taxon>Bacteria</taxon>
        <taxon>Bacillati</taxon>
        <taxon>Actinomycetota</taxon>
        <taxon>Actinomycetes</taxon>
        <taxon>Mycobacteriales</taxon>
        <taxon>Dietziaceae</taxon>
        <taxon>Dietzia</taxon>
    </lineage>
</organism>
<comment type="similarity">
    <text evidence="2 8 9">Belongs to the ATPase epsilon chain family.</text>
</comment>
<comment type="function">
    <text evidence="8">Produces ATP from ADP in the presence of a proton gradient across the membrane.</text>
</comment>
<dbReference type="KEGG" id="dtm:BJL86_1979"/>
<name>A0A173LNA4_9ACTN</name>
<dbReference type="RefSeq" id="WP_067472057.1">
    <property type="nucleotide sequence ID" value="NZ_CP015961.1"/>
</dbReference>
<evidence type="ECO:0000313" key="11">
    <source>
        <dbReference type="EMBL" id="ANI92747.1"/>
    </source>
</evidence>
<dbReference type="CDD" id="cd12152">
    <property type="entry name" value="F1-ATPase_delta"/>
    <property type="match status" value="1"/>
</dbReference>
<evidence type="ECO:0000256" key="9">
    <source>
        <dbReference type="RuleBase" id="RU003656"/>
    </source>
</evidence>
<evidence type="ECO:0000256" key="2">
    <source>
        <dbReference type="ARBA" id="ARBA00005712"/>
    </source>
</evidence>
<feature type="domain" description="ATP synthase F1 complex delta/epsilon subunit N-terminal" evidence="10">
    <location>
        <begin position="5"/>
        <end position="82"/>
    </location>
</feature>
<evidence type="ECO:0000256" key="7">
    <source>
        <dbReference type="ARBA" id="ARBA00023310"/>
    </source>
</evidence>
<evidence type="ECO:0000256" key="1">
    <source>
        <dbReference type="ARBA" id="ARBA00004202"/>
    </source>
</evidence>
<keyword evidence="5 8" id="KW-0472">Membrane</keyword>
<sequence length="123" mass="12859">MAELEIAIVTVEREFWSGKAEMIVAKTTEGEIGIQPGHEPLLGQLDAGGTVSVYTDGSKRVASVRGGFISVTGSKVQILGEGADWAEDIDKAAAESDLKESGSDALKKAEAQSRLLAVEKANA</sequence>
<dbReference type="NCBIfam" id="NF001852">
    <property type="entry name" value="PRK00571.2-5"/>
    <property type="match status" value="1"/>
</dbReference>
<dbReference type="Pfam" id="PF02823">
    <property type="entry name" value="ATP-synt_DE_N"/>
    <property type="match status" value="1"/>
</dbReference>
<comment type="subunit">
    <text evidence="8 9">F-type ATPases have 2 components, CF(1) - the catalytic core - and CF(0) - the membrane proton channel. CF(1) has five subunits: alpha(3), beta(3), gamma(1), delta(1), epsilon(1). CF(0) has three main subunits: a, b and c.</text>
</comment>
<dbReference type="HAMAP" id="MF_00530">
    <property type="entry name" value="ATP_synth_epsil_bac"/>
    <property type="match status" value="1"/>
</dbReference>
<dbReference type="InterPro" id="IPR001469">
    <property type="entry name" value="ATP_synth_F1_dsu/esu"/>
</dbReference>
<evidence type="ECO:0000256" key="6">
    <source>
        <dbReference type="ARBA" id="ARBA00023196"/>
    </source>
</evidence>
<evidence type="ECO:0000256" key="3">
    <source>
        <dbReference type="ARBA" id="ARBA00022448"/>
    </source>
</evidence>
<gene>
    <name evidence="8" type="primary">atpC</name>
    <name evidence="11" type="ORF">BJL86_1979</name>
</gene>
<evidence type="ECO:0000256" key="4">
    <source>
        <dbReference type="ARBA" id="ARBA00023065"/>
    </source>
</evidence>
<keyword evidence="8" id="KW-1003">Cell membrane</keyword>
<keyword evidence="3 8" id="KW-0813">Transport</keyword>
<keyword evidence="8" id="KW-0375">Hydrogen ion transport</keyword>
<dbReference type="NCBIfam" id="NF009977">
    <property type="entry name" value="PRK13442.1"/>
    <property type="match status" value="1"/>
</dbReference>
<dbReference type="InterPro" id="IPR036771">
    <property type="entry name" value="ATPsynth_dsu/esu_N"/>
</dbReference>
<dbReference type="PANTHER" id="PTHR13822:SF10">
    <property type="entry name" value="ATP SYNTHASE EPSILON CHAIN, CHLOROPLASTIC"/>
    <property type="match status" value="1"/>
</dbReference>
<evidence type="ECO:0000259" key="10">
    <source>
        <dbReference type="Pfam" id="PF02823"/>
    </source>
</evidence>
<reference evidence="11 12" key="1">
    <citation type="submission" date="2016-06" db="EMBL/GenBank/DDBJ databases">
        <title>Complete genome sequence of a saline-alkali tolerant type strain Dietzia timorensis ID05-A0528T.</title>
        <authorList>
            <person name="Wu X."/>
        </authorList>
    </citation>
    <scope>NUCLEOTIDE SEQUENCE [LARGE SCALE GENOMIC DNA]</scope>
    <source>
        <strain evidence="11 12">ID05-A0528</strain>
    </source>
</reference>
<keyword evidence="6 8" id="KW-0139">CF(1)</keyword>
<dbReference type="Gene3D" id="2.60.15.10">
    <property type="entry name" value="F0F1 ATP synthase delta/epsilon subunit, N-terminal"/>
    <property type="match status" value="1"/>
</dbReference>
<dbReference type="NCBIfam" id="TIGR01216">
    <property type="entry name" value="ATP_synt_epsi"/>
    <property type="match status" value="1"/>
</dbReference>
<dbReference type="AlphaFoldDB" id="A0A173LNA4"/>
<keyword evidence="7 8" id="KW-0066">ATP synthesis</keyword>